<feature type="region of interest" description="Disordered" evidence="1">
    <location>
        <begin position="203"/>
        <end position="253"/>
    </location>
</feature>
<feature type="transmembrane region" description="Helical" evidence="2">
    <location>
        <begin position="407"/>
        <end position="427"/>
    </location>
</feature>
<comment type="caution">
    <text evidence="4">The sequence shown here is derived from an EMBL/GenBank/DDBJ whole genome shotgun (WGS) entry which is preliminary data.</text>
</comment>
<feature type="transmembrane region" description="Helical" evidence="2">
    <location>
        <begin position="439"/>
        <end position="469"/>
    </location>
</feature>
<name>A0A4Q2DKI7_9AGAR</name>
<reference evidence="4 5" key="1">
    <citation type="submission" date="2019-01" db="EMBL/GenBank/DDBJ databases">
        <title>Draft genome sequence of Psathyrella aberdarensis IHI B618.</title>
        <authorList>
            <person name="Buettner E."/>
            <person name="Kellner H."/>
        </authorList>
    </citation>
    <scope>NUCLEOTIDE SEQUENCE [LARGE SCALE GENOMIC DNA]</scope>
    <source>
        <strain evidence="4 5">IHI B618</strain>
    </source>
</reference>
<keyword evidence="3" id="KW-0732">Signal</keyword>
<dbReference type="AlphaFoldDB" id="A0A4Q2DKI7"/>
<evidence type="ECO:0000256" key="1">
    <source>
        <dbReference type="SAM" id="MobiDB-lite"/>
    </source>
</evidence>
<evidence type="ECO:0000256" key="3">
    <source>
        <dbReference type="SAM" id="SignalP"/>
    </source>
</evidence>
<feature type="transmembrane region" description="Helical" evidence="2">
    <location>
        <begin position="55"/>
        <end position="71"/>
    </location>
</feature>
<dbReference type="PROSITE" id="PS51257">
    <property type="entry name" value="PROKAR_LIPOPROTEIN"/>
    <property type="match status" value="1"/>
</dbReference>
<evidence type="ECO:0000313" key="4">
    <source>
        <dbReference type="EMBL" id="RXW20437.1"/>
    </source>
</evidence>
<feature type="transmembrane region" description="Helical" evidence="2">
    <location>
        <begin position="481"/>
        <end position="503"/>
    </location>
</feature>
<feature type="transmembrane region" description="Helical" evidence="2">
    <location>
        <begin position="311"/>
        <end position="330"/>
    </location>
</feature>
<dbReference type="EMBL" id="SDEE01000149">
    <property type="protein sequence ID" value="RXW20437.1"/>
    <property type="molecule type" value="Genomic_DNA"/>
</dbReference>
<evidence type="ECO:0000256" key="2">
    <source>
        <dbReference type="SAM" id="Phobius"/>
    </source>
</evidence>
<feature type="chain" id="PRO_5020644276" evidence="3">
    <location>
        <begin position="24"/>
        <end position="525"/>
    </location>
</feature>
<organism evidence="4 5">
    <name type="scientific">Candolleomyces aberdarensis</name>
    <dbReference type="NCBI Taxonomy" id="2316362"/>
    <lineage>
        <taxon>Eukaryota</taxon>
        <taxon>Fungi</taxon>
        <taxon>Dikarya</taxon>
        <taxon>Basidiomycota</taxon>
        <taxon>Agaricomycotina</taxon>
        <taxon>Agaricomycetes</taxon>
        <taxon>Agaricomycetidae</taxon>
        <taxon>Agaricales</taxon>
        <taxon>Agaricineae</taxon>
        <taxon>Psathyrellaceae</taxon>
        <taxon>Candolleomyces</taxon>
    </lineage>
</organism>
<keyword evidence="2" id="KW-0812">Transmembrane</keyword>
<feature type="transmembrane region" description="Helical" evidence="2">
    <location>
        <begin position="92"/>
        <end position="118"/>
    </location>
</feature>
<sequence length="525" mass="59239">MDYRLPMLATTLFFLSCGESGLAAPFPTPSNPYVEPLGPRDEPRFLTNYRSTPEIIWTCLITTFLCTWVSMHPNVVGYGSTRWQRLGRQTKMFLVAFVAPEIPLLSALQQCIIARHIVNRMNKRRSRDATTESPAPAVATPFWRRFLGINKRKVEQEKDNHLWKMSHGYFLLMGGVIFSINGRFEYLELGKLLKNGNDVSPDDILAESDGNEPNGNNLNDEQPIAEDDGSNSNKENEESKNSKPATDNKPNDDSALYTAARKALECLPTRDMEMCDRSKGDAVTKSLTLIQTTWFIVQLASRKAQNLNVNALEVFTLAYAVMILFVYIFWWDKPLNVQCPIIIGLPPVEHEATDPPTSHSKQPEGQESNPIPQNTSTRCSAHSAPNGFIEYVYTPQGLDANFRMNTITYLVTLGLLGVFGSIYYIAWGFTFPLPIGQKLWRVFCIVVTLVPWGFILVMVIATLIGFYILNLKGLDKSRRDIVGFVFVGFYAVIRLMLVSLALWSLHELPSDGHQTVVWARFIPHF</sequence>
<keyword evidence="2" id="KW-0472">Membrane</keyword>
<dbReference type="PANTHER" id="PTHR35043">
    <property type="entry name" value="TRANSCRIPTION FACTOR DOMAIN-CONTAINING PROTEIN"/>
    <property type="match status" value="1"/>
</dbReference>
<feature type="transmembrane region" description="Helical" evidence="2">
    <location>
        <begin position="167"/>
        <end position="184"/>
    </location>
</feature>
<feature type="compositionally biased region" description="Polar residues" evidence="1">
    <location>
        <begin position="355"/>
        <end position="380"/>
    </location>
</feature>
<evidence type="ECO:0000313" key="5">
    <source>
        <dbReference type="Proteomes" id="UP000290288"/>
    </source>
</evidence>
<feature type="signal peptide" evidence="3">
    <location>
        <begin position="1"/>
        <end position="23"/>
    </location>
</feature>
<dbReference type="STRING" id="2316362.A0A4Q2DKI7"/>
<keyword evidence="5" id="KW-1185">Reference proteome</keyword>
<proteinExistence type="predicted"/>
<feature type="compositionally biased region" description="Polar residues" evidence="1">
    <location>
        <begin position="211"/>
        <end position="220"/>
    </location>
</feature>
<dbReference type="OrthoDB" id="3029001at2759"/>
<protein>
    <submittedName>
        <fullName evidence="4">Uncharacterized protein</fullName>
    </submittedName>
</protein>
<feature type="region of interest" description="Disordered" evidence="1">
    <location>
        <begin position="352"/>
        <end position="381"/>
    </location>
</feature>
<keyword evidence="2" id="KW-1133">Transmembrane helix</keyword>
<dbReference type="PANTHER" id="PTHR35043:SF7">
    <property type="entry name" value="TRANSCRIPTION FACTOR DOMAIN-CONTAINING PROTEIN"/>
    <property type="match status" value="1"/>
</dbReference>
<accession>A0A4Q2DKI7</accession>
<dbReference type="Proteomes" id="UP000290288">
    <property type="component" value="Unassembled WGS sequence"/>
</dbReference>
<gene>
    <name evidence="4" type="ORF">EST38_g5428</name>
</gene>